<proteinExistence type="inferred from homology"/>
<reference evidence="7 8" key="1">
    <citation type="journal article" date="2021" name="Pathogens">
        <title>Isolation and Characterization of Kingella bonacorsii sp. nov., A Novel Kingella Species Detected in a Stable Periodontitis Subject.</title>
        <authorList>
            <person name="Antezack A."/>
            <person name="Boxberger M."/>
            <person name="Rolland C."/>
            <person name="Monnet-Corti V."/>
            <person name="La Scola B."/>
        </authorList>
    </citation>
    <scope>NUCLEOTIDE SEQUENCE [LARGE SCALE GENOMIC DNA]</scope>
    <source>
        <strain evidence="7 8">Marseille-Q4569</strain>
    </source>
</reference>
<dbReference type="RefSeq" id="WP_200523107.1">
    <property type="nucleotide sequence ID" value="NZ_JAEHNZ010000004.1"/>
</dbReference>
<keyword evidence="3 6" id="KW-0812">Transmembrane</keyword>
<keyword evidence="4 6" id="KW-1133">Transmembrane helix</keyword>
<evidence type="ECO:0000256" key="3">
    <source>
        <dbReference type="ARBA" id="ARBA00022692"/>
    </source>
</evidence>
<comment type="similarity">
    <text evidence="2">Belongs to the SLC13A/DASS transporter (TC 2.A.47) family. DIT1 subfamily.</text>
</comment>
<feature type="transmembrane region" description="Helical" evidence="6">
    <location>
        <begin position="374"/>
        <end position="393"/>
    </location>
</feature>
<feature type="transmembrane region" description="Helical" evidence="6">
    <location>
        <begin position="195"/>
        <end position="219"/>
    </location>
</feature>
<keyword evidence="8" id="KW-1185">Reference proteome</keyword>
<dbReference type="PANTHER" id="PTHR42826">
    <property type="entry name" value="DICARBOXYLATE TRANSPORTER 2.1, CHLOROPLASTIC"/>
    <property type="match status" value="1"/>
</dbReference>
<evidence type="ECO:0000313" key="7">
    <source>
        <dbReference type="EMBL" id="MBK0397103.1"/>
    </source>
</evidence>
<dbReference type="EMBL" id="JAEHNZ010000004">
    <property type="protein sequence ID" value="MBK0397103.1"/>
    <property type="molecule type" value="Genomic_DNA"/>
</dbReference>
<dbReference type="Pfam" id="PF00939">
    <property type="entry name" value="Na_sulph_symp"/>
    <property type="match status" value="1"/>
</dbReference>
<gene>
    <name evidence="7" type="ORF">JDW22_11075</name>
</gene>
<name>A0ABS1BV04_9NEIS</name>
<accession>A0ABS1BV04</accession>
<feature type="transmembrane region" description="Helical" evidence="6">
    <location>
        <begin position="231"/>
        <end position="257"/>
    </location>
</feature>
<feature type="transmembrane region" description="Helical" evidence="6">
    <location>
        <begin position="287"/>
        <end position="308"/>
    </location>
</feature>
<evidence type="ECO:0000256" key="2">
    <source>
        <dbReference type="ARBA" id="ARBA00007349"/>
    </source>
</evidence>
<evidence type="ECO:0000256" key="6">
    <source>
        <dbReference type="SAM" id="Phobius"/>
    </source>
</evidence>
<evidence type="ECO:0000256" key="1">
    <source>
        <dbReference type="ARBA" id="ARBA00004141"/>
    </source>
</evidence>
<dbReference type="PIRSF" id="PIRSF002457">
    <property type="entry name" value="DASS"/>
    <property type="match status" value="1"/>
</dbReference>
<keyword evidence="5 6" id="KW-0472">Membrane</keyword>
<feature type="transmembrane region" description="Helical" evidence="6">
    <location>
        <begin position="7"/>
        <end position="24"/>
    </location>
</feature>
<comment type="caution">
    <text evidence="7">The sequence shown here is derived from an EMBL/GenBank/DDBJ whole genome shotgun (WGS) entry which is preliminary data.</text>
</comment>
<organism evidence="7 8">
    <name type="scientific">Kingella bonacorsii</name>
    <dbReference type="NCBI Taxonomy" id="2796361"/>
    <lineage>
        <taxon>Bacteria</taxon>
        <taxon>Pseudomonadati</taxon>
        <taxon>Pseudomonadota</taxon>
        <taxon>Betaproteobacteria</taxon>
        <taxon>Neisseriales</taxon>
        <taxon>Neisseriaceae</taxon>
        <taxon>Kingella</taxon>
    </lineage>
</organism>
<evidence type="ECO:0000256" key="4">
    <source>
        <dbReference type="ARBA" id="ARBA00022989"/>
    </source>
</evidence>
<feature type="transmembrane region" description="Helical" evidence="6">
    <location>
        <begin position="464"/>
        <end position="486"/>
    </location>
</feature>
<comment type="subcellular location">
    <subcellularLocation>
        <location evidence="1">Membrane</location>
        <topology evidence="1">Multi-pass membrane protein</topology>
    </subcellularLocation>
</comment>
<evidence type="ECO:0000256" key="5">
    <source>
        <dbReference type="ARBA" id="ARBA00023136"/>
    </source>
</evidence>
<feature type="transmembrane region" description="Helical" evidence="6">
    <location>
        <begin position="30"/>
        <end position="47"/>
    </location>
</feature>
<dbReference type="Proteomes" id="UP000614058">
    <property type="component" value="Unassembled WGS sequence"/>
</dbReference>
<dbReference type="NCBIfam" id="TIGR00785">
    <property type="entry name" value="dass"/>
    <property type="match status" value="1"/>
</dbReference>
<feature type="transmembrane region" description="Helical" evidence="6">
    <location>
        <begin position="315"/>
        <end position="331"/>
    </location>
</feature>
<evidence type="ECO:0000313" key="8">
    <source>
        <dbReference type="Proteomes" id="UP000614058"/>
    </source>
</evidence>
<sequence length="492" mass="52704">MGFKPIPAAIALALTLILWFIPAPEGVAPNAWHLLALFIGIIAGIIGKAMPIGAMAMLAMTIVALLQVTVPELGADGNPIKNPAAQAAKDALSSLNSPLIWMIGIAIMISRSLLKTGLGTRIGYLFLSLFGKSTVGVAYSLALCDLLIAPVTPSNTARGGAIVHPIMKAIATSFDSDPEKGTQNKIGRYLALVNYHANIISCLIFLTATAPNPLVVDLVAKATDSKIHLSWGTWFVAMVVPGMVAMVLMPIILYFLYKPEITSTPDAPEMARAKLKEMGPMSRNEKITLGVFAVLLVLWAGLLAPLGIKVDATTTTFLGISLLLLTGVLTWDDVLKEKGAWDTIVWFAALVMMATFLNKLGLIKWFSDLMGQQIQGMGLSWVVGCALLALVYIYSHYMFASGTAHVTAMLGAFYAVGLHLGAPPMLFALVLAASTGIMMSLTHYASGSSPVIYNSGYTTMGEWWIAGFVMSAVEILIFCTIGITWWKMLGYW</sequence>
<dbReference type="InterPro" id="IPR030676">
    <property type="entry name" value="CitT-rel"/>
</dbReference>
<protein>
    <submittedName>
        <fullName evidence="7">DASS family sodium-coupled anion symporter</fullName>
    </submittedName>
</protein>
<feature type="transmembrane region" description="Helical" evidence="6">
    <location>
        <begin position="91"/>
        <end position="110"/>
    </location>
</feature>
<feature type="transmembrane region" description="Helical" evidence="6">
    <location>
        <begin position="343"/>
        <end position="362"/>
    </location>
</feature>
<dbReference type="InterPro" id="IPR001898">
    <property type="entry name" value="SLC13A/DASS"/>
</dbReference>